<dbReference type="Gene3D" id="3.30.565.10">
    <property type="entry name" value="Histidine kinase-like ATPase, C-terminal domain"/>
    <property type="match status" value="1"/>
</dbReference>
<dbReference type="EMBL" id="BMRB01000004">
    <property type="protein sequence ID" value="GGS47713.1"/>
    <property type="molecule type" value="Genomic_DNA"/>
</dbReference>
<dbReference type="PANTHER" id="PTHR24421">
    <property type="entry name" value="NITRATE/NITRITE SENSOR PROTEIN NARX-RELATED"/>
    <property type="match status" value="1"/>
</dbReference>
<dbReference type="SUPFAM" id="SSF55874">
    <property type="entry name" value="ATPase domain of HSP90 chaperone/DNA topoisomerase II/histidine kinase"/>
    <property type="match status" value="1"/>
</dbReference>
<dbReference type="InterPro" id="IPR036890">
    <property type="entry name" value="HATPase_C_sf"/>
</dbReference>
<dbReference type="InterPro" id="IPR003018">
    <property type="entry name" value="GAF"/>
</dbReference>
<dbReference type="SMART" id="SM00387">
    <property type="entry name" value="HATPase_c"/>
    <property type="match status" value="1"/>
</dbReference>
<organism evidence="5 6">
    <name type="scientific">Actinokineospora fastidiosa</name>
    <dbReference type="NCBI Taxonomy" id="1816"/>
    <lineage>
        <taxon>Bacteria</taxon>
        <taxon>Bacillati</taxon>
        <taxon>Actinomycetota</taxon>
        <taxon>Actinomycetes</taxon>
        <taxon>Pseudonocardiales</taxon>
        <taxon>Pseudonocardiaceae</taxon>
        <taxon>Actinokineospora</taxon>
    </lineage>
</organism>
<dbReference type="PANTHER" id="PTHR24421:SF56">
    <property type="entry name" value="OXYGEN SENSOR HISTIDINE KINASE RESPONSE REGULATOR DOST"/>
    <property type="match status" value="1"/>
</dbReference>
<dbReference type="Pfam" id="PF13185">
    <property type="entry name" value="GAF_2"/>
    <property type="match status" value="1"/>
</dbReference>
<dbReference type="GO" id="GO:0016020">
    <property type="term" value="C:membrane"/>
    <property type="evidence" value="ECO:0007669"/>
    <property type="project" value="InterPro"/>
</dbReference>
<feature type="domain" description="Histidine kinase/HSP90-like ATPase" evidence="4">
    <location>
        <begin position="417"/>
        <end position="510"/>
    </location>
</feature>
<dbReference type="InterPro" id="IPR029016">
    <property type="entry name" value="GAF-like_dom_sf"/>
</dbReference>
<evidence type="ECO:0000256" key="1">
    <source>
        <dbReference type="ARBA" id="ARBA00022679"/>
    </source>
</evidence>
<dbReference type="SUPFAM" id="SSF55781">
    <property type="entry name" value="GAF domain-like"/>
    <property type="match status" value="2"/>
</dbReference>
<dbReference type="Gene3D" id="3.30.450.40">
    <property type="match status" value="2"/>
</dbReference>
<evidence type="ECO:0000259" key="4">
    <source>
        <dbReference type="SMART" id="SM00387"/>
    </source>
</evidence>
<reference evidence="5" key="1">
    <citation type="journal article" date="2014" name="Int. J. Syst. Evol. Microbiol.">
        <title>Complete genome sequence of Corynebacterium casei LMG S-19264T (=DSM 44701T), isolated from a smear-ripened cheese.</title>
        <authorList>
            <consortium name="US DOE Joint Genome Institute (JGI-PGF)"/>
            <person name="Walter F."/>
            <person name="Albersmeier A."/>
            <person name="Kalinowski J."/>
            <person name="Ruckert C."/>
        </authorList>
    </citation>
    <scope>NUCLEOTIDE SEQUENCE</scope>
    <source>
        <strain evidence="5">JCM 3276</strain>
    </source>
</reference>
<evidence type="ECO:0000256" key="3">
    <source>
        <dbReference type="ARBA" id="ARBA00023012"/>
    </source>
</evidence>
<comment type="caution">
    <text evidence="5">The sequence shown here is derived from an EMBL/GenBank/DDBJ whole genome shotgun (WGS) entry which is preliminary data.</text>
</comment>
<keyword evidence="1" id="KW-0808">Transferase</keyword>
<keyword evidence="3" id="KW-0902">Two-component regulatory system</keyword>
<keyword evidence="2 5" id="KW-0418">Kinase</keyword>
<gene>
    <name evidence="5" type="ORF">GCM10010171_48700</name>
</gene>
<protein>
    <submittedName>
        <fullName evidence="5">Histidine kinase</fullName>
    </submittedName>
</protein>
<evidence type="ECO:0000313" key="6">
    <source>
        <dbReference type="Proteomes" id="UP000660680"/>
    </source>
</evidence>
<dbReference type="InterPro" id="IPR003594">
    <property type="entry name" value="HATPase_dom"/>
</dbReference>
<dbReference type="GO" id="GO:0000155">
    <property type="term" value="F:phosphorelay sensor kinase activity"/>
    <property type="evidence" value="ECO:0007669"/>
    <property type="project" value="InterPro"/>
</dbReference>
<name>A0A918LHK8_9PSEU</name>
<accession>A0A918LHK8</accession>
<dbReference type="AlphaFoldDB" id="A0A918LHK8"/>
<dbReference type="InterPro" id="IPR050482">
    <property type="entry name" value="Sensor_HK_TwoCompSys"/>
</dbReference>
<keyword evidence="6" id="KW-1185">Reference proteome</keyword>
<evidence type="ECO:0000313" key="5">
    <source>
        <dbReference type="EMBL" id="GGS47713.1"/>
    </source>
</evidence>
<dbReference type="InterPro" id="IPR011712">
    <property type="entry name" value="Sig_transdc_His_kin_sub3_dim/P"/>
</dbReference>
<sequence length="513" mass="54271">MRDASGPGAVAVRTPRPSDPLLSAVLAIGRELSARTVLDRTAEAAVDLTHATRAELTVLGRDGEVADRAAVGPEVPQRPGLIETITVAGAAVGTLRVVRTEDEPDFTPADADALATLAEAAGAALGNAHRYERGHRREEWLRATNEVTAVLRTGPPAAEGFGLLARRAREIPGAVLAMVMVPESPDTLVAHTVDGVLADRLTGARLGMTDSITGDVYSTGRPRAFEAIAEATIRRSARTFQTLGAGIGVLGPAAFVPLGQQPIGVLVVAKAHGAAPFDDDDIAMIASYAGHAALAVEFAEAQQDRQRLALYEERDRIARDLHDLVIQRLFAIGLGLQGLGRAEEGAPVAPRLAGFVGEIDTTIRDIRRSIFSLQQPANGPYSARGEILRAISEATVTLGFEPSVSLDGPLDSVVPPEIQLDLIATLRETLSNVVRHALASQVMVSVVVDRTATMLVLSVRDDGAGLPAEVGHRGGLTNIARRAERWGGRCHVDSPDGRGTRIDWQVPLRGREN</sequence>
<reference evidence="5" key="2">
    <citation type="submission" date="2020-09" db="EMBL/GenBank/DDBJ databases">
        <authorList>
            <person name="Sun Q."/>
            <person name="Ohkuma M."/>
        </authorList>
    </citation>
    <scope>NUCLEOTIDE SEQUENCE</scope>
    <source>
        <strain evidence="5">JCM 3276</strain>
    </source>
</reference>
<evidence type="ECO:0000256" key="2">
    <source>
        <dbReference type="ARBA" id="ARBA00022777"/>
    </source>
</evidence>
<dbReference type="Pfam" id="PF02518">
    <property type="entry name" value="HATPase_c"/>
    <property type="match status" value="1"/>
</dbReference>
<dbReference type="Proteomes" id="UP000660680">
    <property type="component" value="Unassembled WGS sequence"/>
</dbReference>
<proteinExistence type="predicted"/>
<dbReference type="GO" id="GO:0046983">
    <property type="term" value="F:protein dimerization activity"/>
    <property type="evidence" value="ECO:0007669"/>
    <property type="project" value="InterPro"/>
</dbReference>
<dbReference type="RefSeq" id="WP_189212871.1">
    <property type="nucleotide sequence ID" value="NZ_BMRB01000004.1"/>
</dbReference>
<dbReference type="CDD" id="cd16917">
    <property type="entry name" value="HATPase_UhpB-NarQ-NarX-like"/>
    <property type="match status" value="1"/>
</dbReference>
<dbReference type="Gene3D" id="1.20.5.1930">
    <property type="match status" value="1"/>
</dbReference>
<dbReference type="Pfam" id="PF07730">
    <property type="entry name" value="HisKA_3"/>
    <property type="match status" value="1"/>
</dbReference>